<proteinExistence type="inferred from homology"/>
<protein>
    <recommendedName>
        <fullName evidence="3">Mediator of RNA polymerase II transcription subunit 12</fullName>
    </recommendedName>
    <alternativeName>
        <fullName evidence="7">Mediator complex subunit 12</fullName>
    </alternativeName>
</protein>
<keyword evidence="6" id="KW-0539">Nucleus</keyword>
<evidence type="ECO:0000313" key="10">
    <source>
        <dbReference type="EMBL" id="CAL1707849.1"/>
    </source>
</evidence>
<evidence type="ECO:0000256" key="4">
    <source>
        <dbReference type="ARBA" id="ARBA00023015"/>
    </source>
</evidence>
<keyword evidence="4" id="KW-0805">Transcription regulation</keyword>
<feature type="domain" description="Mediator complex subunit Med12" evidence="9">
    <location>
        <begin position="107"/>
        <end position="170"/>
    </location>
</feature>
<comment type="similarity">
    <text evidence="2">Belongs to the Mediator complex subunit 12 family.</text>
</comment>
<evidence type="ECO:0000259" key="9">
    <source>
        <dbReference type="SMART" id="SM01281"/>
    </source>
</evidence>
<feature type="compositionally biased region" description="Low complexity" evidence="8">
    <location>
        <begin position="1531"/>
        <end position="1544"/>
    </location>
</feature>
<evidence type="ECO:0000256" key="2">
    <source>
        <dbReference type="ARBA" id="ARBA00010289"/>
    </source>
</evidence>
<sequence length="1629" mass="181861">MGRGDEKPPPIYQSHPPEWLPKVHSTSDLGYAGFQPPRADQVEEVLTEANVKNGLVIAAQVSAETLSARETVQERLTTENALEDLEDLMNQIFARRVETSPPVPPSSFRLPSRVTLNDAKRQAWFADLANPDVPLHKLGKSVPHGAKGHDLLDLLQTNNVAIPRAVWFLRVFGGNETAGLRNKPSLYNPTQYSVDWANVMTSYLKKQLTDIALPMAPRPGFGLNIKQTFKGVLSDPESRERWIFRFSYSLQLLRDFYSEGLVDNRTFLAWLVQQMHTSNLAQLGFVVRLTDEYLDGMLAIRALSRPLVEACLNRIAEIIATPGRELLVNLETILKSLLMRVLLGLPDAFINPKTWLQHSALLGDIVAEYAEDGTLVLSAEQNVPALRRIIADTFAHVKRRNEAMLFKDLPTRPPGPLSSAIHDIKLLNSLSGNTDLESVLFFDTASDESPTFAQKLDILLTWSVTPLQYGDHRPYAAASLLRCWRDRAGERAIRRDRASPDEFIQDHLFDWLDASDAAAEEGNISSVALLFGQLVKHGLFSYPVYIQRLIARGEPGLSFAEPNGSRHRNFLRWIPLHSSSSALTMQRKVTLYGVRAREIPESTNERKIRKEIRALLPELFSGEPLPIQAFMDDLETSCSLLYSAPRFEQVRVVREWLLPLLKKKILSKSAITLNEGVNRITKVYCLSTVLMAHCKCYGSILDLTLFALEHGNSPDLITIVIDTLRQHTEVWACMNSMGMITASLLSAHQYWKSQGVQNPNLLNLLIEFDNVRYLDSSVREQILADRGAYALALQPVHAEPINVPSALPEILMLAEDTRVDAPSMLANSLWYKYRTATDWAWKVWDNTIASLRHIPVLYPDVEHRRICALRYGAFLTHVEHHLPSGLDSHLLGWFLGSGAAEVSTFTAETWDVVTVVLLHLVVQGALSTVAILQGLAYPSWRAGARADSPTHGSSLETPLIAICDLCTRLLLNTGCAYEYPPSTFFEARGLHTRRRDVYREPHFASLVEHVPILVLLEENVNVPTVVRQAYVGFRRAVCNTNVFRQGVYRDLETVNLAFESVLEDESVPTEVHEALIHALHLVLNDGNSVPDESAMDYTLMSSAALSPWKLAATFMENRFSMKQLSSALNREATRKRANELLDQITARVFLQDMTSEQSDFVAEMMKDISLPIASKLLSAGLRRITTLLKDPRCSDVNDGAPLVPVAGEVLRLLTSIVKSMRDSVQSLPPMENTPTPSNMQDGLVPEVLDKLKSALETLSAGPLDGISTIHIAQNTVFLARLLQFVLILPGSWTALVKEQSEDLYRTLLRLAFVFGSGNLINEIIFPLIVDTLCFVLDEVPVDPKATVYNPFQHYPEIDMQTLPSDMPLEYRRQIRTLLPFVPPNLAVANLAYVSQDATGQTTMTPVQNRPWEWTEYLGEASPVEPKSEDKDGDERIVVKNSASISLELFAARVTGERVIPSGQTDSRTECMVRTFQDDLASHTVFQRDWMETRALSHMLRPDRTEQEDEVGPLPTFPNTAQGGTDRRSNSRRPSPASSIRSRGSVARPPSVRSSIRQSPALTRFSGSTAGEVIDVDSLDFSTSTTHSGAKRKSIPIDDDIEIIEGPVASSKRTKGKTVAKPRGTKKRQH</sequence>
<dbReference type="Pfam" id="PF09497">
    <property type="entry name" value="Med12"/>
    <property type="match status" value="1"/>
</dbReference>
<gene>
    <name evidence="10" type="ORF">GFSPODELE1_LOCUS6568</name>
</gene>
<feature type="region of interest" description="Disordered" evidence="8">
    <location>
        <begin position="1499"/>
        <end position="1559"/>
    </location>
</feature>
<name>A0ABP1DLN1_9APHY</name>
<feature type="region of interest" description="Disordered" evidence="8">
    <location>
        <begin position="1572"/>
        <end position="1629"/>
    </location>
</feature>
<dbReference type="InterPro" id="IPR019035">
    <property type="entry name" value="Mediator_Med12"/>
</dbReference>
<feature type="region of interest" description="Disordered" evidence="8">
    <location>
        <begin position="1"/>
        <end position="24"/>
    </location>
</feature>
<evidence type="ECO:0000256" key="6">
    <source>
        <dbReference type="ARBA" id="ARBA00023242"/>
    </source>
</evidence>
<dbReference type="Proteomes" id="UP001497453">
    <property type="component" value="Chromosome 4"/>
</dbReference>
<dbReference type="SMART" id="SM01281">
    <property type="entry name" value="Med12"/>
    <property type="match status" value="1"/>
</dbReference>
<evidence type="ECO:0000313" key="11">
    <source>
        <dbReference type="Proteomes" id="UP001497453"/>
    </source>
</evidence>
<keyword evidence="5" id="KW-0804">Transcription</keyword>
<comment type="subcellular location">
    <subcellularLocation>
        <location evidence="1">Nucleus</location>
    </subcellularLocation>
</comment>
<accession>A0ABP1DLN1</accession>
<evidence type="ECO:0000256" key="5">
    <source>
        <dbReference type="ARBA" id="ARBA00023163"/>
    </source>
</evidence>
<feature type="compositionally biased region" description="Basic residues" evidence="8">
    <location>
        <begin position="1611"/>
        <end position="1629"/>
    </location>
</feature>
<reference evidence="11" key="1">
    <citation type="submission" date="2024-04" db="EMBL/GenBank/DDBJ databases">
        <authorList>
            <person name="Shaw F."/>
            <person name="Minotto A."/>
        </authorList>
    </citation>
    <scope>NUCLEOTIDE SEQUENCE [LARGE SCALE GENOMIC DNA]</scope>
</reference>
<dbReference type="PANTHER" id="PTHR46567">
    <property type="entry name" value="MEDIATOR OF RNA POLYMERASE II TRANSCRIPTION SUBUNIT 12"/>
    <property type="match status" value="1"/>
</dbReference>
<evidence type="ECO:0000256" key="7">
    <source>
        <dbReference type="ARBA" id="ARBA00032010"/>
    </source>
</evidence>
<keyword evidence="11" id="KW-1185">Reference proteome</keyword>
<organism evidence="10 11">
    <name type="scientific">Somion occarium</name>
    <dbReference type="NCBI Taxonomy" id="3059160"/>
    <lineage>
        <taxon>Eukaryota</taxon>
        <taxon>Fungi</taxon>
        <taxon>Dikarya</taxon>
        <taxon>Basidiomycota</taxon>
        <taxon>Agaricomycotina</taxon>
        <taxon>Agaricomycetes</taxon>
        <taxon>Polyporales</taxon>
        <taxon>Cerrenaceae</taxon>
        <taxon>Somion</taxon>
    </lineage>
</organism>
<dbReference type="EMBL" id="OZ037947">
    <property type="protein sequence ID" value="CAL1707849.1"/>
    <property type="molecule type" value="Genomic_DNA"/>
</dbReference>
<evidence type="ECO:0000256" key="3">
    <source>
        <dbReference type="ARBA" id="ARBA00019622"/>
    </source>
</evidence>
<evidence type="ECO:0000256" key="8">
    <source>
        <dbReference type="SAM" id="MobiDB-lite"/>
    </source>
</evidence>
<dbReference type="PANTHER" id="PTHR46567:SF1">
    <property type="entry name" value="MEDIATOR OF RNA POLYMERASE II TRANSCRIPTION SUBUNIT 12"/>
    <property type="match status" value="1"/>
</dbReference>
<evidence type="ECO:0000256" key="1">
    <source>
        <dbReference type="ARBA" id="ARBA00004123"/>
    </source>
</evidence>